<dbReference type="InterPro" id="IPR001810">
    <property type="entry name" value="F-box_dom"/>
</dbReference>
<dbReference type="Gene3D" id="3.80.10.10">
    <property type="entry name" value="Ribonuclease Inhibitor"/>
    <property type="match status" value="1"/>
</dbReference>
<proteinExistence type="predicted"/>
<dbReference type="SUPFAM" id="SSF81383">
    <property type="entry name" value="F-box domain"/>
    <property type="match status" value="1"/>
</dbReference>
<accession>A0A6A6I6J9</accession>
<sequence>MPPKTRRKRKASTGAPAGGAQRSKRAAMGTSPQAGTGDALPSRKSSRRKPAKPEHEPVHDASPVPNAPPYLDLLPDELLLCVLEHLDAQYILSKARIQQFYNICLTSRRLNRLGNNFLYEEFDSRIWTHPAKFLRTIIGNKDLASRVKTMWWHFEMLDRNWKDSFMPSSTDRRQLRESLKNLRIRDRAVLEDQYCQGRLSQLFMLALLHTPNVRQLVVNDDTPSYRHIPRICYQATSYINLLSNAAKGTPVGLSPVYSHLHSLHIRMGDMVLEDLLAIFRLPSLQKLILIGINGARDPTHHDLLESLRDTSPVTELTVLDSFLDSHTLAHLISACRELRNFVFVYNSRIYTVPLPKINYAQIGKGLRKHKKTLKVVDLDDISDRTLHVITDYDRGVLGSFHDFEKLEFFGAPIEAFTAINDESVDLFATSPDDADYIPFARLGQVLPKNLLHLALTIFEDEEHSDFCSSSLELLHRTYHEDLPKLHKIEVKAHKLVYMKSIDLWVPKHKFLNSGVSFIVSQEGILEEDLEYSSDEDTITDSEAYDGFSDDIGPLGLDGFLDMASDMDIESDHDEDDNSDDDADDVQYPAHSLEALLDVMDTIQGATQGVNAAMAGMLPLLASLQAGHLHHHLHHHHHEHHHPH</sequence>
<reference evidence="3" key="1">
    <citation type="journal article" date="2020" name="Stud. Mycol.">
        <title>101 Dothideomycetes genomes: a test case for predicting lifestyles and emergence of pathogens.</title>
        <authorList>
            <person name="Haridas S."/>
            <person name="Albert R."/>
            <person name="Binder M."/>
            <person name="Bloem J."/>
            <person name="Labutti K."/>
            <person name="Salamov A."/>
            <person name="Andreopoulos B."/>
            <person name="Baker S."/>
            <person name="Barry K."/>
            <person name="Bills G."/>
            <person name="Bluhm B."/>
            <person name="Cannon C."/>
            <person name="Castanera R."/>
            <person name="Culley D."/>
            <person name="Daum C."/>
            <person name="Ezra D."/>
            <person name="Gonzalez J."/>
            <person name="Henrissat B."/>
            <person name="Kuo A."/>
            <person name="Liang C."/>
            <person name="Lipzen A."/>
            <person name="Lutzoni F."/>
            <person name="Magnuson J."/>
            <person name="Mondo S."/>
            <person name="Nolan M."/>
            <person name="Ohm R."/>
            <person name="Pangilinan J."/>
            <person name="Park H.-J."/>
            <person name="Ramirez L."/>
            <person name="Alfaro M."/>
            <person name="Sun H."/>
            <person name="Tritt A."/>
            <person name="Yoshinaga Y."/>
            <person name="Zwiers L.-H."/>
            <person name="Turgeon B."/>
            <person name="Goodwin S."/>
            <person name="Spatafora J."/>
            <person name="Crous P."/>
            <person name="Grigoriev I."/>
        </authorList>
    </citation>
    <scope>NUCLEOTIDE SEQUENCE</scope>
    <source>
        <strain evidence="3">CBS 122368</strain>
    </source>
</reference>
<dbReference type="InterPro" id="IPR032675">
    <property type="entry name" value="LRR_dom_sf"/>
</dbReference>
<organism evidence="3 4">
    <name type="scientific">Trematosphaeria pertusa</name>
    <dbReference type="NCBI Taxonomy" id="390896"/>
    <lineage>
        <taxon>Eukaryota</taxon>
        <taxon>Fungi</taxon>
        <taxon>Dikarya</taxon>
        <taxon>Ascomycota</taxon>
        <taxon>Pezizomycotina</taxon>
        <taxon>Dothideomycetes</taxon>
        <taxon>Pleosporomycetidae</taxon>
        <taxon>Pleosporales</taxon>
        <taxon>Massarineae</taxon>
        <taxon>Trematosphaeriaceae</taxon>
        <taxon>Trematosphaeria</taxon>
    </lineage>
</organism>
<evidence type="ECO:0000313" key="4">
    <source>
        <dbReference type="Proteomes" id="UP000800094"/>
    </source>
</evidence>
<dbReference type="OrthoDB" id="3690497at2759"/>
<dbReference type="GeneID" id="54588089"/>
<feature type="compositionally biased region" description="Basic residues" evidence="1">
    <location>
        <begin position="1"/>
        <end position="11"/>
    </location>
</feature>
<dbReference type="EMBL" id="ML987199">
    <property type="protein sequence ID" value="KAF2245957.1"/>
    <property type="molecule type" value="Genomic_DNA"/>
</dbReference>
<name>A0A6A6I6J9_9PLEO</name>
<feature type="domain" description="F-box" evidence="2">
    <location>
        <begin position="68"/>
        <end position="130"/>
    </location>
</feature>
<evidence type="ECO:0000259" key="2">
    <source>
        <dbReference type="PROSITE" id="PS50181"/>
    </source>
</evidence>
<gene>
    <name evidence="3" type="ORF">BU26DRAFT_59025</name>
</gene>
<feature type="region of interest" description="Disordered" evidence="1">
    <location>
        <begin position="1"/>
        <end position="65"/>
    </location>
</feature>
<dbReference type="RefSeq" id="XP_033680961.1">
    <property type="nucleotide sequence ID" value="XM_033834759.1"/>
</dbReference>
<dbReference type="InterPro" id="IPR036047">
    <property type="entry name" value="F-box-like_dom_sf"/>
</dbReference>
<dbReference type="AlphaFoldDB" id="A0A6A6I6J9"/>
<evidence type="ECO:0000313" key="3">
    <source>
        <dbReference type="EMBL" id="KAF2245957.1"/>
    </source>
</evidence>
<dbReference type="Proteomes" id="UP000800094">
    <property type="component" value="Unassembled WGS sequence"/>
</dbReference>
<dbReference type="PROSITE" id="PS50181">
    <property type="entry name" value="FBOX"/>
    <property type="match status" value="1"/>
</dbReference>
<keyword evidence="4" id="KW-1185">Reference proteome</keyword>
<protein>
    <recommendedName>
        <fullName evidence="2">F-box domain-containing protein</fullName>
    </recommendedName>
</protein>
<dbReference type="SUPFAM" id="SSF52047">
    <property type="entry name" value="RNI-like"/>
    <property type="match status" value="1"/>
</dbReference>
<evidence type="ECO:0000256" key="1">
    <source>
        <dbReference type="SAM" id="MobiDB-lite"/>
    </source>
</evidence>